<dbReference type="EMBL" id="AAXW01000004">
    <property type="protein sequence ID" value="EAZ92893.1"/>
    <property type="molecule type" value="Genomic_DNA"/>
</dbReference>
<dbReference type="Proteomes" id="UP000003781">
    <property type="component" value="Unassembled WGS sequence"/>
</dbReference>
<gene>
    <name evidence="2" type="ORF">CY0110_22392</name>
</gene>
<organism evidence="2 3">
    <name type="scientific">Crocosphaera chwakensis CCY0110</name>
    <dbReference type="NCBI Taxonomy" id="391612"/>
    <lineage>
        <taxon>Bacteria</taxon>
        <taxon>Bacillati</taxon>
        <taxon>Cyanobacteriota</taxon>
        <taxon>Cyanophyceae</taxon>
        <taxon>Oscillatoriophycideae</taxon>
        <taxon>Chroococcales</taxon>
        <taxon>Aphanothecaceae</taxon>
        <taxon>Crocosphaera</taxon>
        <taxon>Crocosphaera chwakensis</taxon>
    </lineage>
</organism>
<feature type="compositionally biased region" description="Low complexity" evidence="1">
    <location>
        <begin position="1"/>
        <end position="24"/>
    </location>
</feature>
<feature type="region of interest" description="Disordered" evidence="1">
    <location>
        <begin position="1"/>
        <end position="36"/>
    </location>
</feature>
<reference evidence="2 3" key="1">
    <citation type="submission" date="2007-03" db="EMBL/GenBank/DDBJ databases">
        <authorList>
            <person name="Stal L."/>
            <person name="Ferriera S."/>
            <person name="Johnson J."/>
            <person name="Kravitz S."/>
            <person name="Beeson K."/>
            <person name="Sutton G."/>
            <person name="Rogers Y.-H."/>
            <person name="Friedman R."/>
            <person name="Frazier M."/>
            <person name="Venter J.C."/>
        </authorList>
    </citation>
    <scope>NUCLEOTIDE SEQUENCE [LARGE SCALE GENOMIC DNA]</scope>
    <source>
        <strain evidence="2 3">CCY0110</strain>
    </source>
</reference>
<proteinExistence type="predicted"/>
<dbReference type="eggNOG" id="ENOG50320TU">
    <property type="taxonomic scope" value="Bacteria"/>
</dbReference>
<evidence type="ECO:0000313" key="3">
    <source>
        <dbReference type="Proteomes" id="UP000003781"/>
    </source>
</evidence>
<protein>
    <submittedName>
        <fullName evidence="2">Uncharacterized protein</fullName>
    </submittedName>
</protein>
<comment type="caution">
    <text evidence="2">The sequence shown here is derived from an EMBL/GenBank/DDBJ whole genome shotgun (WGS) entry which is preliminary data.</text>
</comment>
<evidence type="ECO:0000313" key="2">
    <source>
        <dbReference type="EMBL" id="EAZ92893.1"/>
    </source>
</evidence>
<name>A3IL24_9CHRO</name>
<dbReference type="RefSeq" id="WP_008274038.1">
    <property type="nucleotide sequence ID" value="NZ_AAXW01000004.1"/>
</dbReference>
<evidence type="ECO:0000256" key="1">
    <source>
        <dbReference type="SAM" id="MobiDB-lite"/>
    </source>
</evidence>
<dbReference type="AlphaFoldDB" id="A3IL24"/>
<sequence length="66" mass="7137">MIDTLSYRPQSSSVSSTRSSQTSVINPSGSTSTQTENNCNTCVDDYSIPPCTGFSKDYSCFPNLNN</sequence>
<accession>A3IL24</accession>
<dbReference type="OrthoDB" id="583295at2"/>
<feature type="compositionally biased region" description="Polar residues" evidence="1">
    <location>
        <begin position="25"/>
        <end position="36"/>
    </location>
</feature>
<keyword evidence="3" id="KW-1185">Reference proteome</keyword>